<dbReference type="AlphaFoldDB" id="A0A9Q9AX23"/>
<accession>A0A9Q9AX23</accession>
<evidence type="ECO:0000313" key="2">
    <source>
        <dbReference type="Proteomes" id="UP001056384"/>
    </source>
</evidence>
<dbReference type="Proteomes" id="UP001056384">
    <property type="component" value="Chromosome 10"/>
</dbReference>
<sequence length="166" mass="19329">MSAMDRQIEQELQDSANRPINILRRSIEAGHASSHGLRLCLKAQFDDQRRYSRAARPKVHEGQREDQLARTYLTYLLQDPEQWTEFLRRETDTVDDLCYFAVIEGLQDSVLQWLQVPLKDRSHPWRTNVASSIGKAQSLLDTTNSADLCLILYFKMEAMFGQRRVE</sequence>
<keyword evidence="2" id="KW-1185">Reference proteome</keyword>
<proteinExistence type="predicted"/>
<name>A0A9Q9AX23_9PEZI</name>
<dbReference type="EMBL" id="CP099427">
    <property type="protein sequence ID" value="USW57502.1"/>
    <property type="molecule type" value="Genomic_DNA"/>
</dbReference>
<reference evidence="1" key="1">
    <citation type="submission" date="2022-06" db="EMBL/GenBank/DDBJ databases">
        <title>Complete genome sequences of two strains of the flax pathogen Septoria linicola.</title>
        <authorList>
            <person name="Lapalu N."/>
            <person name="Simon A."/>
            <person name="Demenou B."/>
            <person name="Paumier D."/>
            <person name="Guillot M.-P."/>
            <person name="Gout L."/>
            <person name="Valade R."/>
        </authorList>
    </citation>
    <scope>NUCLEOTIDE SEQUENCE</scope>
    <source>
        <strain evidence="1">SE15195</strain>
    </source>
</reference>
<organism evidence="1 2">
    <name type="scientific">Septoria linicola</name>
    <dbReference type="NCBI Taxonomy" id="215465"/>
    <lineage>
        <taxon>Eukaryota</taxon>
        <taxon>Fungi</taxon>
        <taxon>Dikarya</taxon>
        <taxon>Ascomycota</taxon>
        <taxon>Pezizomycotina</taxon>
        <taxon>Dothideomycetes</taxon>
        <taxon>Dothideomycetidae</taxon>
        <taxon>Mycosphaerellales</taxon>
        <taxon>Mycosphaerellaceae</taxon>
        <taxon>Septoria</taxon>
    </lineage>
</organism>
<gene>
    <name evidence="1" type="ORF">Slin15195_G108210</name>
</gene>
<protein>
    <submittedName>
        <fullName evidence="1">Uncharacterized protein</fullName>
    </submittedName>
</protein>
<evidence type="ECO:0000313" key="1">
    <source>
        <dbReference type="EMBL" id="USW57502.1"/>
    </source>
</evidence>